<dbReference type="InterPro" id="IPR045340">
    <property type="entry name" value="DUF6533"/>
</dbReference>
<proteinExistence type="predicted"/>
<name>A0A9P6ZVG7_9AGAM</name>
<feature type="transmembrane region" description="Helical" evidence="1">
    <location>
        <begin position="138"/>
        <end position="159"/>
    </location>
</feature>
<gene>
    <name evidence="4" type="ORF">EV702DRAFT_299052</name>
</gene>
<accession>A0A9P6ZVG7</accession>
<feature type="transmembrane region" description="Helical" evidence="1">
    <location>
        <begin position="285"/>
        <end position="306"/>
    </location>
</feature>
<evidence type="ECO:0000256" key="1">
    <source>
        <dbReference type="SAM" id="Phobius"/>
    </source>
</evidence>
<evidence type="ECO:0000256" key="2">
    <source>
        <dbReference type="SAM" id="SignalP"/>
    </source>
</evidence>
<keyword evidence="5" id="KW-1185">Reference proteome</keyword>
<dbReference type="Pfam" id="PF20151">
    <property type="entry name" value="DUF6533"/>
    <property type="match status" value="1"/>
</dbReference>
<feature type="domain" description="DUF6533" evidence="3">
    <location>
        <begin position="104"/>
        <end position="149"/>
    </location>
</feature>
<reference evidence="4" key="1">
    <citation type="journal article" date="2020" name="New Phytol.">
        <title>Comparative genomics reveals dynamic genome evolution in host specialist ectomycorrhizal fungi.</title>
        <authorList>
            <person name="Lofgren L.A."/>
            <person name="Nguyen N.H."/>
            <person name="Vilgalys R."/>
            <person name="Ruytinx J."/>
            <person name="Liao H.L."/>
            <person name="Branco S."/>
            <person name="Kuo A."/>
            <person name="LaButti K."/>
            <person name="Lipzen A."/>
            <person name="Andreopoulos W."/>
            <person name="Pangilinan J."/>
            <person name="Riley R."/>
            <person name="Hundley H."/>
            <person name="Na H."/>
            <person name="Barry K."/>
            <person name="Grigoriev I.V."/>
            <person name="Stajich J.E."/>
            <person name="Kennedy P.G."/>
        </authorList>
    </citation>
    <scope>NUCLEOTIDE SEQUENCE</scope>
    <source>
        <strain evidence="4">DOB743</strain>
    </source>
</reference>
<keyword evidence="1" id="KW-1133">Transmembrane helix</keyword>
<keyword evidence="1" id="KW-0812">Transmembrane</keyword>
<sequence>MMDLLPGGLGLPMLTVFAAPVMTVLPWQACDWVWHIGKSKCNQTSTMIRHIFIHRLRMSLAYSRVAIYTYIRCTSPPKQKARMVVKSVELLPMAVFSGCGTVAYTAVASLAVLLFDYIITFDSEVRWTWGRGWGITRIIFIVSRYLPFVGLAMTVYYSIESTHGGIPDHGIFAAVYDGVRWFGIAAAELLLVLRIYVLWGCDKRFLILTLVLTTATSVAVLVISDVGASESGDSTGVFEEPPNSSIVYGLLMFGELVLMTLTLYKRFKSFGLEGSPLATTLCRDGVICMLCITLVSMANCISIVLLPPSYTALLAGPQLVTHSVLASRILFSLRAMSDLQDVVTDELTILGVVSQPMAFQTPPYTDHIELWDSTNC</sequence>
<feature type="transmembrane region" description="Helical" evidence="1">
    <location>
        <begin position="246"/>
        <end position="264"/>
    </location>
</feature>
<comment type="caution">
    <text evidence="4">The sequence shown here is derived from an EMBL/GenBank/DDBJ whole genome shotgun (WGS) entry which is preliminary data.</text>
</comment>
<dbReference type="AlphaFoldDB" id="A0A9P6ZVG7"/>
<feature type="transmembrane region" description="Helical" evidence="1">
    <location>
        <begin position="179"/>
        <end position="198"/>
    </location>
</feature>
<evidence type="ECO:0000313" key="4">
    <source>
        <dbReference type="EMBL" id="KAG1777005.1"/>
    </source>
</evidence>
<evidence type="ECO:0000313" key="5">
    <source>
        <dbReference type="Proteomes" id="UP000714275"/>
    </source>
</evidence>
<dbReference type="Proteomes" id="UP000714275">
    <property type="component" value="Unassembled WGS sequence"/>
</dbReference>
<protein>
    <recommendedName>
        <fullName evidence="3">DUF6533 domain-containing protein</fullName>
    </recommendedName>
</protein>
<dbReference type="OrthoDB" id="3350812at2759"/>
<keyword evidence="2" id="KW-0732">Signal</keyword>
<organism evidence="4 5">
    <name type="scientific">Suillus placidus</name>
    <dbReference type="NCBI Taxonomy" id="48579"/>
    <lineage>
        <taxon>Eukaryota</taxon>
        <taxon>Fungi</taxon>
        <taxon>Dikarya</taxon>
        <taxon>Basidiomycota</taxon>
        <taxon>Agaricomycotina</taxon>
        <taxon>Agaricomycetes</taxon>
        <taxon>Agaricomycetidae</taxon>
        <taxon>Boletales</taxon>
        <taxon>Suillineae</taxon>
        <taxon>Suillaceae</taxon>
        <taxon>Suillus</taxon>
    </lineage>
</organism>
<feature type="transmembrane region" description="Helical" evidence="1">
    <location>
        <begin position="93"/>
        <end position="118"/>
    </location>
</feature>
<feature type="transmembrane region" description="Helical" evidence="1">
    <location>
        <begin position="205"/>
        <end position="226"/>
    </location>
</feature>
<dbReference type="EMBL" id="JABBWD010000023">
    <property type="protein sequence ID" value="KAG1777005.1"/>
    <property type="molecule type" value="Genomic_DNA"/>
</dbReference>
<feature type="chain" id="PRO_5040435273" description="DUF6533 domain-containing protein" evidence="2">
    <location>
        <begin position="19"/>
        <end position="376"/>
    </location>
</feature>
<evidence type="ECO:0000259" key="3">
    <source>
        <dbReference type="Pfam" id="PF20151"/>
    </source>
</evidence>
<feature type="signal peptide" evidence="2">
    <location>
        <begin position="1"/>
        <end position="18"/>
    </location>
</feature>
<keyword evidence="1" id="KW-0472">Membrane</keyword>